<keyword evidence="4" id="KW-1185">Reference proteome</keyword>
<keyword evidence="1" id="KW-0560">Oxidoreductase</keyword>
<comment type="caution">
    <text evidence="3">The sequence shown here is derived from an EMBL/GenBank/DDBJ whole genome shotgun (WGS) entry which is preliminary data.</text>
</comment>
<dbReference type="PANTHER" id="PTHR43244:SF1">
    <property type="entry name" value="5,10-METHYLENETETRAHYDROMETHANOPTERIN REDUCTASE"/>
    <property type="match status" value="1"/>
</dbReference>
<evidence type="ECO:0000259" key="2">
    <source>
        <dbReference type="Pfam" id="PF00296"/>
    </source>
</evidence>
<dbReference type="AlphaFoldDB" id="A0A7W4YLX0"/>
<dbReference type="Pfam" id="PF00296">
    <property type="entry name" value="Bac_luciferase"/>
    <property type="match status" value="1"/>
</dbReference>
<dbReference type="GO" id="GO:0016705">
    <property type="term" value="F:oxidoreductase activity, acting on paired donors, with incorporation or reduction of molecular oxygen"/>
    <property type="evidence" value="ECO:0007669"/>
    <property type="project" value="InterPro"/>
</dbReference>
<reference evidence="3 4" key="1">
    <citation type="submission" date="2020-08" db="EMBL/GenBank/DDBJ databases">
        <title>Sequencing the genomes of 1000 actinobacteria strains.</title>
        <authorList>
            <person name="Klenk H.-P."/>
        </authorList>
    </citation>
    <scope>NUCLEOTIDE SEQUENCE [LARGE SCALE GENOMIC DNA]</scope>
    <source>
        <strain evidence="3 4">DSM 27099</strain>
    </source>
</reference>
<gene>
    <name evidence="3" type="ORF">FHX49_000460</name>
</gene>
<dbReference type="SUPFAM" id="SSF51679">
    <property type="entry name" value="Bacterial luciferase-like"/>
    <property type="match status" value="1"/>
</dbReference>
<protein>
    <submittedName>
        <fullName evidence="3">Alkanesulfonate monooxygenase SsuD/methylene tetrahydromethanopterin reductase-like flavin-dependent oxidoreductase (Luciferase family)</fullName>
    </submittedName>
</protein>
<name>A0A7W4YLX0_9MICO</name>
<dbReference type="EMBL" id="JACHWQ010000001">
    <property type="protein sequence ID" value="MBB2974919.1"/>
    <property type="molecule type" value="Genomic_DNA"/>
</dbReference>
<keyword evidence="3" id="KW-0503">Monooxygenase</keyword>
<dbReference type="PANTHER" id="PTHR43244">
    <property type="match status" value="1"/>
</dbReference>
<organism evidence="3 4">
    <name type="scientific">Microbacterium endophyticum</name>
    <dbReference type="NCBI Taxonomy" id="1526412"/>
    <lineage>
        <taxon>Bacteria</taxon>
        <taxon>Bacillati</taxon>
        <taxon>Actinomycetota</taxon>
        <taxon>Actinomycetes</taxon>
        <taxon>Micrococcales</taxon>
        <taxon>Microbacteriaceae</taxon>
        <taxon>Microbacterium</taxon>
    </lineage>
</organism>
<dbReference type="InterPro" id="IPR050564">
    <property type="entry name" value="F420-G6PD/mer"/>
</dbReference>
<dbReference type="GO" id="GO:0004497">
    <property type="term" value="F:monooxygenase activity"/>
    <property type="evidence" value="ECO:0007669"/>
    <property type="project" value="UniProtKB-KW"/>
</dbReference>
<dbReference type="InterPro" id="IPR036661">
    <property type="entry name" value="Luciferase-like_sf"/>
</dbReference>
<dbReference type="InterPro" id="IPR011251">
    <property type="entry name" value="Luciferase-like_dom"/>
</dbReference>
<dbReference type="Proteomes" id="UP000529310">
    <property type="component" value="Unassembled WGS sequence"/>
</dbReference>
<evidence type="ECO:0000313" key="4">
    <source>
        <dbReference type="Proteomes" id="UP000529310"/>
    </source>
</evidence>
<accession>A0A7W4YLX0</accession>
<evidence type="ECO:0000256" key="1">
    <source>
        <dbReference type="ARBA" id="ARBA00023002"/>
    </source>
</evidence>
<sequence length="260" mass="27270">MNDRRGHVSIGVAAVIGTVRIRAIAALVEQAGFHALWINDTPGADALAGLAAAAAVTERINLATGVVPLDRRSADQIVDDVSSLELPEDRLIIGIGTGGMRTGALAHVRTAVDTVKDGTRARVVVGALGPKMRALAAERSDGVLLNWLTPEAAAEQTGETRSRGNARSILYVRTAFDPDAAGALEEESARYASFPQYAANFARLGVSAGDTVIAPGEHARERLSAYRGAVDEVVLRAITPGNTARDDAAFVARAAIERDR</sequence>
<dbReference type="Gene3D" id="3.20.20.30">
    <property type="entry name" value="Luciferase-like domain"/>
    <property type="match status" value="2"/>
</dbReference>
<feature type="domain" description="Luciferase-like" evidence="2">
    <location>
        <begin position="20"/>
        <end position="99"/>
    </location>
</feature>
<proteinExistence type="predicted"/>
<evidence type="ECO:0000313" key="3">
    <source>
        <dbReference type="EMBL" id="MBB2974919.1"/>
    </source>
</evidence>
<dbReference type="RefSeq" id="WP_165142143.1">
    <property type="nucleotide sequence ID" value="NZ_CP049255.1"/>
</dbReference>